<sequence length="107" mass="11827">MIINVEWCHLLNREGVSLDEQILAGLQYGGLHPINAEQLSSQNELEVDNSACVIFPSVAQQPPHQPLEFIQALQAQTVKHRCPAVIHFNATVPTVWAALLEHCNAPL</sequence>
<evidence type="ECO:0000313" key="2">
    <source>
        <dbReference type="Proteomes" id="UP000886520"/>
    </source>
</evidence>
<dbReference type="EMBL" id="JABFUD020000025">
    <property type="protein sequence ID" value="KAI5059445.1"/>
    <property type="molecule type" value="Genomic_DNA"/>
</dbReference>
<accession>A0A9D4U1Z4</accession>
<dbReference type="Proteomes" id="UP000886520">
    <property type="component" value="Chromosome 25"/>
</dbReference>
<dbReference type="AlphaFoldDB" id="A0A9D4U1Z4"/>
<name>A0A9D4U1Z4_ADICA</name>
<organism evidence="1 2">
    <name type="scientific">Adiantum capillus-veneris</name>
    <name type="common">Maidenhair fern</name>
    <dbReference type="NCBI Taxonomy" id="13818"/>
    <lineage>
        <taxon>Eukaryota</taxon>
        <taxon>Viridiplantae</taxon>
        <taxon>Streptophyta</taxon>
        <taxon>Embryophyta</taxon>
        <taxon>Tracheophyta</taxon>
        <taxon>Polypodiopsida</taxon>
        <taxon>Polypodiidae</taxon>
        <taxon>Polypodiales</taxon>
        <taxon>Pteridineae</taxon>
        <taxon>Pteridaceae</taxon>
        <taxon>Vittarioideae</taxon>
        <taxon>Adiantum</taxon>
    </lineage>
</organism>
<proteinExistence type="predicted"/>
<reference evidence="1" key="1">
    <citation type="submission" date="2021-01" db="EMBL/GenBank/DDBJ databases">
        <title>Adiantum capillus-veneris genome.</title>
        <authorList>
            <person name="Fang Y."/>
            <person name="Liao Q."/>
        </authorList>
    </citation>
    <scope>NUCLEOTIDE SEQUENCE</scope>
    <source>
        <strain evidence="1">H3</strain>
        <tissue evidence="1">Leaf</tissue>
    </source>
</reference>
<gene>
    <name evidence="1" type="ORF">GOP47_0025764</name>
</gene>
<evidence type="ECO:0000313" key="1">
    <source>
        <dbReference type="EMBL" id="KAI5059445.1"/>
    </source>
</evidence>
<protein>
    <submittedName>
        <fullName evidence="1">Uncharacterized protein</fullName>
    </submittedName>
</protein>
<keyword evidence="2" id="KW-1185">Reference proteome</keyword>
<comment type="caution">
    <text evidence="1">The sequence shown here is derived from an EMBL/GenBank/DDBJ whole genome shotgun (WGS) entry which is preliminary data.</text>
</comment>